<evidence type="ECO:0000313" key="5">
    <source>
        <dbReference type="Proteomes" id="UP001085076"/>
    </source>
</evidence>
<feature type="compositionally biased region" description="Gly residues" evidence="1">
    <location>
        <begin position="215"/>
        <end position="230"/>
    </location>
</feature>
<evidence type="ECO:0000313" key="4">
    <source>
        <dbReference type="EMBL" id="KAJ0966979.1"/>
    </source>
</evidence>
<name>A0A9D5H896_9LILI</name>
<feature type="compositionally biased region" description="Gly residues" evidence="1">
    <location>
        <begin position="238"/>
        <end position="247"/>
    </location>
</feature>
<keyword evidence="2" id="KW-0812">Transmembrane</keyword>
<dbReference type="Proteomes" id="UP001085076">
    <property type="component" value="Miscellaneous, Linkage group lg07"/>
</dbReference>
<dbReference type="PANTHER" id="PTHR36481">
    <property type="entry name" value="EXPRESSED PROTEIN"/>
    <property type="match status" value="1"/>
</dbReference>
<dbReference type="PANTHER" id="PTHR36481:SF1">
    <property type="entry name" value="OS09G0535400 PROTEIN"/>
    <property type="match status" value="1"/>
</dbReference>
<comment type="caution">
    <text evidence="4">The sequence shown here is derived from an EMBL/GenBank/DDBJ whole genome shotgun (WGS) entry which is preliminary data.</text>
</comment>
<reference evidence="4" key="2">
    <citation type="journal article" date="2022" name="Hortic Res">
        <title>The genome of Dioscorea zingiberensis sheds light on the biosynthesis, origin and evolution of the medicinally important diosgenin saponins.</title>
        <authorList>
            <person name="Li Y."/>
            <person name="Tan C."/>
            <person name="Li Z."/>
            <person name="Guo J."/>
            <person name="Li S."/>
            <person name="Chen X."/>
            <person name="Wang C."/>
            <person name="Dai X."/>
            <person name="Yang H."/>
            <person name="Song W."/>
            <person name="Hou L."/>
            <person name="Xu J."/>
            <person name="Tong Z."/>
            <person name="Xu A."/>
            <person name="Yuan X."/>
            <person name="Wang W."/>
            <person name="Yang Q."/>
            <person name="Chen L."/>
            <person name="Sun Z."/>
            <person name="Wang K."/>
            <person name="Pan B."/>
            <person name="Chen J."/>
            <person name="Bao Y."/>
            <person name="Liu F."/>
            <person name="Qi X."/>
            <person name="Gang D.R."/>
            <person name="Wen J."/>
            <person name="Li J."/>
        </authorList>
    </citation>
    <scope>NUCLEOTIDE SEQUENCE</scope>
    <source>
        <strain evidence="4">Dzin_1.0</strain>
    </source>
</reference>
<protein>
    <submittedName>
        <fullName evidence="4">Uncharacterized protein</fullName>
    </submittedName>
</protein>
<keyword evidence="2" id="KW-0472">Membrane</keyword>
<proteinExistence type="predicted"/>
<keyword evidence="2" id="KW-1133">Transmembrane helix</keyword>
<evidence type="ECO:0000256" key="1">
    <source>
        <dbReference type="SAM" id="MobiDB-lite"/>
    </source>
</evidence>
<feature type="region of interest" description="Disordered" evidence="1">
    <location>
        <begin position="193"/>
        <end position="250"/>
    </location>
</feature>
<evidence type="ECO:0000256" key="3">
    <source>
        <dbReference type="SAM" id="SignalP"/>
    </source>
</evidence>
<reference evidence="4" key="1">
    <citation type="submission" date="2021-03" db="EMBL/GenBank/DDBJ databases">
        <authorList>
            <person name="Li Z."/>
            <person name="Yang C."/>
        </authorList>
    </citation>
    <scope>NUCLEOTIDE SEQUENCE</scope>
    <source>
        <strain evidence="4">Dzin_1.0</strain>
        <tissue evidence="4">Leaf</tissue>
    </source>
</reference>
<organism evidence="4 5">
    <name type="scientific">Dioscorea zingiberensis</name>
    <dbReference type="NCBI Taxonomy" id="325984"/>
    <lineage>
        <taxon>Eukaryota</taxon>
        <taxon>Viridiplantae</taxon>
        <taxon>Streptophyta</taxon>
        <taxon>Embryophyta</taxon>
        <taxon>Tracheophyta</taxon>
        <taxon>Spermatophyta</taxon>
        <taxon>Magnoliopsida</taxon>
        <taxon>Liliopsida</taxon>
        <taxon>Dioscoreales</taxon>
        <taxon>Dioscoreaceae</taxon>
        <taxon>Dioscorea</taxon>
    </lineage>
</organism>
<dbReference type="AlphaFoldDB" id="A0A9D5H896"/>
<sequence>MELLNMGTKLSLSLLLCLSISSLLPPLSTATPSGTIHRTTTQQVLASISGDADDQHSNSQPFLTSLSGKYTACLLRASSSATGTEGSPSVTLELVDDGDLRIFNEDVVMAWEATNEPLATQGCASTLETPSLVPETDPFIVSPPPPELVPVLAPPPPELAPVLDTPPPELVPVLAPPPPELAPVLAPPVSSPVVAPSSPGLLPGSGSPLTPASNGGSGLPFGKPVPGGGLSSVNQPVGLGGGQGQGQGQPLVDNTPYDSGSWIGRDNYWFGVGLALLLHVLFLAHGFLF</sequence>
<feature type="signal peptide" evidence="3">
    <location>
        <begin position="1"/>
        <end position="30"/>
    </location>
</feature>
<feature type="transmembrane region" description="Helical" evidence="2">
    <location>
        <begin position="268"/>
        <end position="288"/>
    </location>
</feature>
<gene>
    <name evidence="4" type="ORF">J5N97_023896</name>
</gene>
<keyword evidence="5" id="KW-1185">Reference proteome</keyword>
<accession>A0A9D5H896</accession>
<keyword evidence="3" id="KW-0732">Signal</keyword>
<dbReference type="EMBL" id="JAGGNH010000007">
    <property type="protein sequence ID" value="KAJ0966979.1"/>
    <property type="molecule type" value="Genomic_DNA"/>
</dbReference>
<feature type="chain" id="PRO_5038494482" evidence="3">
    <location>
        <begin position="31"/>
        <end position="289"/>
    </location>
</feature>
<dbReference type="PRINTS" id="PR01217">
    <property type="entry name" value="PRICHEXTENSN"/>
</dbReference>
<feature type="compositionally biased region" description="Low complexity" evidence="1">
    <location>
        <begin position="193"/>
        <end position="209"/>
    </location>
</feature>
<evidence type="ECO:0000256" key="2">
    <source>
        <dbReference type="SAM" id="Phobius"/>
    </source>
</evidence>